<name>A0A1H5VZN5_9BACT</name>
<keyword evidence="1" id="KW-0732">Signal</keyword>
<dbReference type="RefSeq" id="WP_103924561.1">
    <property type="nucleotide sequence ID" value="NZ_FNVR01000008.1"/>
</dbReference>
<proteinExistence type="predicted"/>
<evidence type="ECO:0000256" key="1">
    <source>
        <dbReference type="SAM" id="SignalP"/>
    </source>
</evidence>
<dbReference type="AlphaFoldDB" id="A0A1H5VZN5"/>
<gene>
    <name evidence="2" type="ORF">SAMN03080598_01892</name>
</gene>
<protein>
    <submittedName>
        <fullName evidence="2">Uncharacterized protein</fullName>
    </submittedName>
</protein>
<evidence type="ECO:0000313" key="3">
    <source>
        <dbReference type="Proteomes" id="UP000236736"/>
    </source>
</evidence>
<dbReference type="Proteomes" id="UP000236736">
    <property type="component" value="Unassembled WGS sequence"/>
</dbReference>
<accession>A0A1H5VZN5</accession>
<feature type="signal peptide" evidence="1">
    <location>
        <begin position="1"/>
        <end position="26"/>
    </location>
</feature>
<feature type="chain" id="PRO_5009287768" evidence="1">
    <location>
        <begin position="27"/>
        <end position="67"/>
    </location>
</feature>
<dbReference type="STRING" id="1120964.GCA_001313265_02642"/>
<reference evidence="3" key="1">
    <citation type="submission" date="2016-10" db="EMBL/GenBank/DDBJ databases">
        <authorList>
            <person name="Varghese N."/>
            <person name="Submissions S."/>
        </authorList>
    </citation>
    <scope>NUCLEOTIDE SEQUENCE [LARGE SCALE GENOMIC DNA]</scope>
    <source>
        <strain evidence="3">DSM 17298</strain>
    </source>
</reference>
<sequence length="67" mass="7300">MITRLKQIPLFIGMIALSLVPFVSTAQTFEGGGAQKKTPENIKCPDGITRSHCVDHEWHGCSDDIGC</sequence>
<organism evidence="2 3">
    <name type="scientific">Algoriphagus boritolerans DSM 17298 = JCM 18970</name>
    <dbReference type="NCBI Taxonomy" id="1120964"/>
    <lineage>
        <taxon>Bacteria</taxon>
        <taxon>Pseudomonadati</taxon>
        <taxon>Bacteroidota</taxon>
        <taxon>Cytophagia</taxon>
        <taxon>Cytophagales</taxon>
        <taxon>Cyclobacteriaceae</taxon>
        <taxon>Algoriphagus</taxon>
    </lineage>
</organism>
<evidence type="ECO:0000313" key="2">
    <source>
        <dbReference type="EMBL" id="SEF92446.1"/>
    </source>
</evidence>
<dbReference type="EMBL" id="FNVR01000008">
    <property type="protein sequence ID" value="SEF92446.1"/>
    <property type="molecule type" value="Genomic_DNA"/>
</dbReference>
<keyword evidence="3" id="KW-1185">Reference proteome</keyword>